<proteinExistence type="predicted"/>
<evidence type="ECO:0008006" key="4">
    <source>
        <dbReference type="Google" id="ProtNLM"/>
    </source>
</evidence>
<keyword evidence="3" id="KW-1185">Reference proteome</keyword>
<accession>A0ABY6ISY6</accession>
<protein>
    <recommendedName>
        <fullName evidence="4">Flagellar protein FlgN</fullName>
    </recommendedName>
</protein>
<dbReference type="RefSeq" id="WP_264227304.1">
    <property type="nucleotide sequence ID" value="NZ_CP107716.1"/>
</dbReference>
<dbReference type="EMBL" id="CP107716">
    <property type="protein sequence ID" value="UYQ73746.1"/>
    <property type="molecule type" value="Genomic_DNA"/>
</dbReference>
<sequence length="155" mass="16557">MTAAERLIALESLDAETLCARAETALGALVEVMNRETTYLRAGHMREATALTGEKTQLAQDYVTLARAIQRAAPRLKAEAPTRIDALRRGHEALATQMAENLRVLATARTVTENLLSDVARAAGNAAKPKTYGAAGQSPKPSTESMKGISINRAL</sequence>
<dbReference type="Proteomes" id="UP001163882">
    <property type="component" value="Chromosome"/>
</dbReference>
<organism evidence="2 3">
    <name type="scientific">Pelagibacterium flavum</name>
    <dbReference type="NCBI Taxonomy" id="2984530"/>
    <lineage>
        <taxon>Bacteria</taxon>
        <taxon>Pseudomonadati</taxon>
        <taxon>Pseudomonadota</taxon>
        <taxon>Alphaproteobacteria</taxon>
        <taxon>Hyphomicrobiales</taxon>
        <taxon>Devosiaceae</taxon>
        <taxon>Pelagibacterium</taxon>
    </lineage>
</organism>
<evidence type="ECO:0000313" key="3">
    <source>
        <dbReference type="Proteomes" id="UP001163882"/>
    </source>
</evidence>
<gene>
    <name evidence="2" type="ORF">OF122_08310</name>
</gene>
<feature type="region of interest" description="Disordered" evidence="1">
    <location>
        <begin position="126"/>
        <end position="155"/>
    </location>
</feature>
<name>A0ABY6ISY6_9HYPH</name>
<evidence type="ECO:0000313" key="2">
    <source>
        <dbReference type="EMBL" id="UYQ73746.1"/>
    </source>
</evidence>
<dbReference type="Gene3D" id="1.20.58.300">
    <property type="entry name" value="FlgN-like"/>
    <property type="match status" value="1"/>
</dbReference>
<reference evidence="2" key="1">
    <citation type="submission" date="2022-10" db="EMBL/GenBank/DDBJ databases">
        <title>YIM 151497 complete genome.</title>
        <authorList>
            <person name="Chen X."/>
        </authorList>
    </citation>
    <scope>NUCLEOTIDE SEQUENCE</scope>
    <source>
        <strain evidence="2">YIM 151497</strain>
    </source>
</reference>
<evidence type="ECO:0000256" key="1">
    <source>
        <dbReference type="SAM" id="MobiDB-lite"/>
    </source>
</evidence>